<organism evidence="5 6">
    <name type="scientific">Belnapia rosea</name>
    <dbReference type="NCBI Taxonomy" id="938405"/>
    <lineage>
        <taxon>Bacteria</taxon>
        <taxon>Pseudomonadati</taxon>
        <taxon>Pseudomonadota</taxon>
        <taxon>Alphaproteobacteria</taxon>
        <taxon>Acetobacterales</taxon>
        <taxon>Roseomonadaceae</taxon>
        <taxon>Belnapia</taxon>
    </lineage>
</organism>
<accession>A0A1G7DHD6</accession>
<keyword evidence="3" id="KW-0325">Glycoprotein</keyword>
<dbReference type="Pfam" id="PF04577">
    <property type="entry name" value="Glyco_transf_61"/>
    <property type="match status" value="1"/>
</dbReference>
<dbReference type="SUPFAM" id="SSF48452">
    <property type="entry name" value="TPR-like"/>
    <property type="match status" value="1"/>
</dbReference>
<keyword evidence="2" id="KW-0808">Transferase</keyword>
<evidence type="ECO:0000259" key="4">
    <source>
        <dbReference type="Pfam" id="PF04577"/>
    </source>
</evidence>
<sequence>MPDPIDETGSQILAQSLEDIPALRASLKEPPISPIKYAKLASVLNKCGKYEAAEKVARDGLGFFIDSGWLMLRLAESLFHQKRYLEAYSWACRSINAEPYKSEMYFLAINIALKMSDINCAMQIIEKSEEIFPNNPSILHILSMAFEAMGDIEKAASFEGKAAQIAPKSIYQNRAIRLYLKTNRIESAASMAETALSVAKQDLDLDSLTYIADCLPSGERKSGFLKALLHLDPHFRFVPLFKRANFSAPPYISFEDDARIVARGEQADTRLAEIFSGLSHPVAQSIKNLNCGSDVTLKQYTNVELCIFREGFCIISKSGEVADLRAPDLVSEHIDVARRMPRLDTLNELFFAGDIFGPNNYCHWFVDHLPRIVFANENFPSMEVGLTKLIQQKFHEPSLLKFGVNPNKIRALRRGRYSVNNLCVLSTSGVDFRHAFQQGNRNYANIVMEKIHSNSNLNRRRIFLGRPNTLGRNLKNIEDIKNTVEMFGLVIVDPGLYTFEEQVALMQEAEVVVGIHGAALTNLLFCKPRAKVVEIFPPRYGSWAFAIISNLRDLEYHPIVGEDVGVSGGMLTDAGRRDFFISPKKLNNLLGEVI</sequence>
<dbReference type="InterPro" id="IPR011990">
    <property type="entry name" value="TPR-like_helical_dom_sf"/>
</dbReference>
<evidence type="ECO:0000313" key="5">
    <source>
        <dbReference type="EMBL" id="SDE51008.1"/>
    </source>
</evidence>
<gene>
    <name evidence="5" type="ORF">SAMN04487779_10466</name>
</gene>
<reference evidence="5 6" key="1">
    <citation type="submission" date="2016-10" db="EMBL/GenBank/DDBJ databases">
        <authorList>
            <person name="de Groot N.N."/>
        </authorList>
    </citation>
    <scope>NUCLEOTIDE SEQUENCE [LARGE SCALE GENOMIC DNA]</scope>
    <source>
        <strain evidence="5 6">CPCC 100156</strain>
    </source>
</reference>
<dbReference type="AlphaFoldDB" id="A0A1G7DHD6"/>
<evidence type="ECO:0000313" key="6">
    <source>
        <dbReference type="Proteomes" id="UP000198925"/>
    </source>
</evidence>
<keyword evidence="1" id="KW-0328">Glycosyltransferase</keyword>
<evidence type="ECO:0000256" key="3">
    <source>
        <dbReference type="ARBA" id="ARBA00023180"/>
    </source>
</evidence>
<dbReference type="PANTHER" id="PTHR20961">
    <property type="entry name" value="GLYCOSYLTRANSFERASE"/>
    <property type="match status" value="1"/>
</dbReference>
<dbReference type="Gene3D" id="1.25.40.10">
    <property type="entry name" value="Tetratricopeptide repeat domain"/>
    <property type="match status" value="1"/>
</dbReference>
<dbReference type="InterPro" id="IPR049625">
    <property type="entry name" value="Glyco_transf_61_cat"/>
</dbReference>
<dbReference type="Proteomes" id="UP000198925">
    <property type="component" value="Unassembled WGS sequence"/>
</dbReference>
<feature type="domain" description="Glycosyltransferase 61 catalytic" evidence="4">
    <location>
        <begin position="361"/>
        <end position="533"/>
    </location>
</feature>
<dbReference type="GO" id="GO:0016757">
    <property type="term" value="F:glycosyltransferase activity"/>
    <property type="evidence" value="ECO:0007669"/>
    <property type="project" value="UniProtKB-KW"/>
</dbReference>
<dbReference type="RefSeq" id="WP_090665295.1">
    <property type="nucleotide sequence ID" value="NZ_FMZX01000046.1"/>
</dbReference>
<evidence type="ECO:0000256" key="2">
    <source>
        <dbReference type="ARBA" id="ARBA00022679"/>
    </source>
</evidence>
<dbReference type="EMBL" id="FMZX01000046">
    <property type="protein sequence ID" value="SDE51008.1"/>
    <property type="molecule type" value="Genomic_DNA"/>
</dbReference>
<protein>
    <recommendedName>
        <fullName evidence="4">Glycosyltransferase 61 catalytic domain-containing protein</fullName>
    </recommendedName>
</protein>
<proteinExistence type="predicted"/>
<keyword evidence="6" id="KW-1185">Reference proteome</keyword>
<evidence type="ECO:0000256" key="1">
    <source>
        <dbReference type="ARBA" id="ARBA00022676"/>
    </source>
</evidence>
<dbReference type="InterPro" id="IPR007657">
    <property type="entry name" value="Glycosyltransferase_61"/>
</dbReference>
<name>A0A1G7DHD6_9PROT</name>